<keyword evidence="6" id="KW-1185">Reference proteome</keyword>
<evidence type="ECO:0000256" key="1">
    <source>
        <dbReference type="SAM" id="MobiDB-lite"/>
    </source>
</evidence>
<dbReference type="Pfam" id="PF13688">
    <property type="entry name" value="Reprolysin_5"/>
    <property type="match status" value="1"/>
</dbReference>
<keyword evidence="2" id="KW-0472">Membrane</keyword>
<evidence type="ECO:0000259" key="4">
    <source>
        <dbReference type="Pfam" id="PF02225"/>
    </source>
</evidence>
<proteinExistence type="predicted"/>
<dbReference type="OrthoDB" id="8062037at2759"/>
<evidence type="ECO:0000256" key="2">
    <source>
        <dbReference type="SAM" id="Phobius"/>
    </source>
</evidence>
<feature type="signal peptide" evidence="3">
    <location>
        <begin position="1"/>
        <end position="27"/>
    </location>
</feature>
<dbReference type="InParanoid" id="A0A2R5GHL1"/>
<evidence type="ECO:0000256" key="3">
    <source>
        <dbReference type="SAM" id="SignalP"/>
    </source>
</evidence>
<evidence type="ECO:0000313" key="6">
    <source>
        <dbReference type="Proteomes" id="UP000241890"/>
    </source>
</evidence>
<accession>A0A2R5GHL1</accession>
<dbReference type="Pfam" id="PF02225">
    <property type="entry name" value="PA"/>
    <property type="match status" value="1"/>
</dbReference>
<feature type="transmembrane region" description="Helical" evidence="2">
    <location>
        <begin position="787"/>
        <end position="811"/>
    </location>
</feature>
<keyword evidence="2" id="KW-1133">Transmembrane helix</keyword>
<feature type="domain" description="PA" evidence="4">
    <location>
        <begin position="659"/>
        <end position="734"/>
    </location>
</feature>
<feature type="region of interest" description="Disordered" evidence="1">
    <location>
        <begin position="246"/>
        <end position="269"/>
    </location>
</feature>
<feature type="compositionally biased region" description="Low complexity" evidence="1">
    <location>
        <begin position="246"/>
        <end position="255"/>
    </location>
</feature>
<dbReference type="Proteomes" id="UP000241890">
    <property type="component" value="Unassembled WGS sequence"/>
</dbReference>
<feature type="chain" id="PRO_5015341717" description="PA domain-containing protein" evidence="3">
    <location>
        <begin position="28"/>
        <end position="867"/>
    </location>
</feature>
<dbReference type="SUPFAM" id="SSF55486">
    <property type="entry name" value="Metalloproteases ('zincins'), catalytic domain"/>
    <property type="match status" value="1"/>
</dbReference>
<evidence type="ECO:0000313" key="5">
    <source>
        <dbReference type="EMBL" id="GBG30075.1"/>
    </source>
</evidence>
<dbReference type="Gene3D" id="3.50.30.30">
    <property type="match status" value="1"/>
</dbReference>
<keyword evidence="2" id="KW-0812">Transmembrane</keyword>
<feature type="compositionally biased region" description="Basic and acidic residues" evidence="1">
    <location>
        <begin position="257"/>
        <end position="268"/>
    </location>
</feature>
<dbReference type="AlphaFoldDB" id="A0A2R5GHL1"/>
<name>A0A2R5GHL1_9STRA</name>
<dbReference type="Gene3D" id="3.40.390.10">
    <property type="entry name" value="Collagenase (Catalytic Domain)"/>
    <property type="match status" value="1"/>
</dbReference>
<reference evidence="5 6" key="1">
    <citation type="submission" date="2017-12" db="EMBL/GenBank/DDBJ databases">
        <title>Sequencing, de novo assembly and annotation of complete genome of a new Thraustochytrid species, strain FCC1311.</title>
        <authorList>
            <person name="Sedici K."/>
            <person name="Godart F."/>
            <person name="Aiese Cigliano R."/>
            <person name="Sanseverino W."/>
            <person name="Barakat M."/>
            <person name="Ortet P."/>
            <person name="Marechal E."/>
            <person name="Cagnac O."/>
            <person name="Amato A."/>
        </authorList>
    </citation>
    <scope>NUCLEOTIDE SEQUENCE [LARGE SCALE GENOMIC DNA]</scope>
</reference>
<sequence>MRRPGAALLALLALAALLAALPQLAGARHIRTTKAAAARAGGGGAAAAAAAAQADDGDFARAEDVRLEVSRDALSAVLRFVDEYGEEHVYEELRANNGGLASTEVFRSTAVGVEQTSPGATPVTASFSRVLPDGWVVATELAQGVVHAVRAHHGLQEYLLVQPFGMAANSLNATHRRILGSMAWDEHVLSRRGMADGSAHACGALRLDAEGVEAIKQVNRDPSLHVPLSSHAHPMELDDKHVVAASASGTSMTSTERTAKKQQDRDASGPRALAETQELYANPPKFWSGCYPGEDEIQFMKIGIVVDAGFVIAFNKSEELTLRAVEAIVASTNMIYHHQVHIQVEVAQILLVTEPLESDAANSSYMTYLEASPGGELGTFCAYDSNCKCSLTDDGSGTCAVADLLCGILQPLEAMTAFSFALETSASAASSRSAQTSHFDDGTLTSNGLSSQPHWHLLTACYEAPGVVGVAWALTPDEGQPRRGTICNSLGINVAVTSMHSHTWRTFAHELGHNFGMSHSFEDGQGQTGGLMDYDLPEYNGRIQFNERYRREELCEELTLIMDLDACPSDKFGPSNTVCEETTPYAVERLGTNISRGYYCMGGFCPTLDDGSADSCRPAPAALVFGDEPLNYTGSRIGKQLSGYGNPEEMTWRELNGTACESLTGSAVQFQSTDIVLVGRGDCTFDVKAAVLAETGAGGLVVFAENLGEDLVTMYGDNIDVNIKMAYISAEDGLRVQQAIRTSADPVLGYMGAAPPQVLSLLVQSAAPQNLAPVQSPDDDATSDINLVIVALASFGAVVALALLAMVVFWLRRNIRHPKRWKNANADFVQAYYHEGAGSLYVDKHIEAVDTPNVQTEGSRIRAATDL</sequence>
<comment type="caution">
    <text evidence="5">The sequence shown here is derived from an EMBL/GenBank/DDBJ whole genome shotgun (WGS) entry which is preliminary data.</text>
</comment>
<protein>
    <recommendedName>
        <fullName evidence="4">PA domain-containing protein</fullName>
    </recommendedName>
</protein>
<keyword evidence="3" id="KW-0732">Signal</keyword>
<dbReference type="InterPro" id="IPR003137">
    <property type="entry name" value="PA_domain"/>
</dbReference>
<gene>
    <name evidence="5" type="ORF">FCC1311_062952</name>
</gene>
<dbReference type="InterPro" id="IPR024079">
    <property type="entry name" value="MetalloPept_cat_dom_sf"/>
</dbReference>
<dbReference type="EMBL" id="BEYU01000070">
    <property type="protein sequence ID" value="GBG30075.1"/>
    <property type="molecule type" value="Genomic_DNA"/>
</dbReference>
<organism evidence="5 6">
    <name type="scientific">Hondaea fermentalgiana</name>
    <dbReference type="NCBI Taxonomy" id="2315210"/>
    <lineage>
        <taxon>Eukaryota</taxon>
        <taxon>Sar</taxon>
        <taxon>Stramenopiles</taxon>
        <taxon>Bigyra</taxon>
        <taxon>Labyrinthulomycetes</taxon>
        <taxon>Thraustochytrida</taxon>
        <taxon>Thraustochytriidae</taxon>
        <taxon>Hondaea</taxon>
    </lineage>
</organism>
<dbReference type="GO" id="GO:0008237">
    <property type="term" value="F:metallopeptidase activity"/>
    <property type="evidence" value="ECO:0007669"/>
    <property type="project" value="InterPro"/>
</dbReference>